<organism evidence="2 3">
    <name type="scientific">Spirosoma arboris</name>
    <dbReference type="NCBI Taxonomy" id="2682092"/>
    <lineage>
        <taxon>Bacteria</taxon>
        <taxon>Pseudomonadati</taxon>
        <taxon>Bacteroidota</taxon>
        <taxon>Cytophagia</taxon>
        <taxon>Cytophagales</taxon>
        <taxon>Cytophagaceae</taxon>
        <taxon>Spirosoma</taxon>
    </lineage>
</organism>
<dbReference type="InterPro" id="IPR036291">
    <property type="entry name" value="NAD(P)-bd_dom_sf"/>
</dbReference>
<dbReference type="InterPro" id="IPR013149">
    <property type="entry name" value="ADH-like_C"/>
</dbReference>
<dbReference type="Gene3D" id="3.90.180.10">
    <property type="entry name" value="Medium-chain alcohol dehydrogenases, catalytic domain"/>
    <property type="match status" value="1"/>
</dbReference>
<dbReference type="Gene3D" id="3.40.50.720">
    <property type="entry name" value="NAD(P)-binding Rossmann-like Domain"/>
    <property type="match status" value="1"/>
</dbReference>
<dbReference type="Pfam" id="PF00107">
    <property type="entry name" value="ADH_zinc_N"/>
    <property type="match status" value="1"/>
</dbReference>
<sequence length="323" mass="34266">MKAAVIHQFGETPRYEDVAEPVLQTENELLMTVKAASIKNIDKAQASGSHYDRTKKLPAILGTDGVGLLPDGTRVFAFYAGAAMAEKALIRKGGYVVLPDAIDDVTAAALPNPGLSAWFSLYYRAGLQPGDTVLVNGATGVTGKMAIQLAKYFGAGKVIAMGRNPKVLATLPDLGADVVISLAQSDADLQASLKAEQIKTPIDIIIDYTWGHPAELILSVLTGNDFMAEAHRTRYVTVGEMAGSTIQLASGTLRSAAIELYGVGGGSIPREVMQKVPTEILPKLFDLVATGKLRLETEAIALNQVAHAWKQSETGGKRLVLVP</sequence>
<dbReference type="InterPro" id="IPR051397">
    <property type="entry name" value="Zn-ADH-like_protein"/>
</dbReference>
<dbReference type="InterPro" id="IPR020843">
    <property type="entry name" value="ER"/>
</dbReference>
<dbReference type="GO" id="GO:0016491">
    <property type="term" value="F:oxidoreductase activity"/>
    <property type="evidence" value="ECO:0007669"/>
    <property type="project" value="InterPro"/>
</dbReference>
<dbReference type="SUPFAM" id="SSF50129">
    <property type="entry name" value="GroES-like"/>
    <property type="match status" value="1"/>
</dbReference>
<name>A0A7K1SCU8_9BACT</name>
<dbReference type="SUPFAM" id="SSF51735">
    <property type="entry name" value="NAD(P)-binding Rossmann-fold domains"/>
    <property type="match status" value="1"/>
</dbReference>
<dbReference type="RefSeq" id="WP_157586259.1">
    <property type="nucleotide sequence ID" value="NZ_WPIN01000005.1"/>
</dbReference>
<dbReference type="Proteomes" id="UP000436006">
    <property type="component" value="Unassembled WGS sequence"/>
</dbReference>
<dbReference type="PANTHER" id="PTHR43677">
    <property type="entry name" value="SHORT-CHAIN DEHYDROGENASE/REDUCTASE"/>
    <property type="match status" value="1"/>
</dbReference>
<dbReference type="PANTHER" id="PTHR43677:SF11">
    <property type="entry name" value="ZINC-CONTAINING ALCOHOL DEHYDROGENASE"/>
    <property type="match status" value="1"/>
</dbReference>
<evidence type="ECO:0000313" key="3">
    <source>
        <dbReference type="Proteomes" id="UP000436006"/>
    </source>
</evidence>
<reference evidence="2 3" key="1">
    <citation type="submission" date="2019-12" db="EMBL/GenBank/DDBJ databases">
        <title>Spirosoma sp. HMF4905 genome sequencing and assembly.</title>
        <authorList>
            <person name="Kang H."/>
            <person name="Cha I."/>
            <person name="Kim H."/>
            <person name="Joh K."/>
        </authorList>
    </citation>
    <scope>NUCLEOTIDE SEQUENCE [LARGE SCALE GENOMIC DNA]</scope>
    <source>
        <strain evidence="2 3">HMF4905</strain>
    </source>
</reference>
<proteinExistence type="predicted"/>
<comment type="caution">
    <text evidence="2">The sequence shown here is derived from an EMBL/GenBank/DDBJ whole genome shotgun (WGS) entry which is preliminary data.</text>
</comment>
<protein>
    <submittedName>
        <fullName evidence="2">Zinc-binding dehydrogenase</fullName>
    </submittedName>
</protein>
<dbReference type="AlphaFoldDB" id="A0A7K1SCU8"/>
<dbReference type="SMART" id="SM00829">
    <property type="entry name" value="PKS_ER"/>
    <property type="match status" value="1"/>
</dbReference>
<dbReference type="InterPro" id="IPR011032">
    <property type="entry name" value="GroES-like_sf"/>
</dbReference>
<feature type="domain" description="Enoyl reductase (ER)" evidence="1">
    <location>
        <begin position="10"/>
        <end position="321"/>
    </location>
</feature>
<gene>
    <name evidence="2" type="ORF">GO755_16470</name>
</gene>
<keyword evidence="3" id="KW-1185">Reference proteome</keyword>
<evidence type="ECO:0000259" key="1">
    <source>
        <dbReference type="SMART" id="SM00829"/>
    </source>
</evidence>
<dbReference type="EMBL" id="WPIN01000005">
    <property type="protein sequence ID" value="MVM31643.1"/>
    <property type="molecule type" value="Genomic_DNA"/>
</dbReference>
<accession>A0A7K1SCU8</accession>
<evidence type="ECO:0000313" key="2">
    <source>
        <dbReference type="EMBL" id="MVM31643.1"/>
    </source>
</evidence>